<evidence type="ECO:0000256" key="4">
    <source>
        <dbReference type="ARBA" id="ARBA00022692"/>
    </source>
</evidence>
<dbReference type="Proteomes" id="UP001497744">
    <property type="component" value="Unassembled WGS sequence"/>
</dbReference>
<dbReference type="RefSeq" id="XP_067718381.1">
    <property type="nucleotide sequence ID" value="XM_067862280.1"/>
</dbReference>
<feature type="region of interest" description="Disordered" evidence="8">
    <location>
        <begin position="342"/>
        <end position="362"/>
    </location>
</feature>
<evidence type="ECO:0000256" key="3">
    <source>
        <dbReference type="ARBA" id="ARBA00017467"/>
    </source>
</evidence>
<keyword evidence="7" id="KW-0472">Membrane</keyword>
<evidence type="ECO:0000256" key="5">
    <source>
        <dbReference type="ARBA" id="ARBA00022824"/>
    </source>
</evidence>
<keyword evidence="4" id="KW-0812">Transmembrane</keyword>
<dbReference type="PANTHER" id="PTHR12154:SF4">
    <property type="entry name" value="UDP-N-ACETYLGLUCOSAMINE TRANSFERASE SUBUNIT ALG14 HOMOLOG"/>
    <property type="match status" value="1"/>
</dbReference>
<comment type="subcellular location">
    <subcellularLocation>
        <location evidence="1">Endoplasmic reticulum membrane</location>
        <topology evidence="1">Single-pass membrane protein</topology>
    </subcellularLocation>
</comment>
<protein>
    <recommendedName>
        <fullName evidence="3">UDP-N-acetylglucosamine transferase subunit ALG14</fullName>
    </recommendedName>
</protein>
<evidence type="ECO:0000256" key="8">
    <source>
        <dbReference type="SAM" id="MobiDB-lite"/>
    </source>
</evidence>
<keyword evidence="6" id="KW-1133">Transmembrane helix</keyword>
<name>A0AAV4M363_BABCB</name>
<proteinExistence type="inferred from homology"/>
<evidence type="ECO:0000256" key="7">
    <source>
        <dbReference type="ARBA" id="ARBA00023136"/>
    </source>
</evidence>
<dbReference type="GeneID" id="94197793"/>
<gene>
    <name evidence="9" type="ORF">BcabD6B2_57480</name>
</gene>
<dbReference type="GO" id="GO:0043541">
    <property type="term" value="C:UDP-N-acetylglucosamine transferase complex"/>
    <property type="evidence" value="ECO:0007669"/>
    <property type="project" value="TreeGrafter"/>
</dbReference>
<accession>A0AAV4M363</accession>
<evidence type="ECO:0000313" key="10">
    <source>
        <dbReference type="Proteomes" id="UP001497744"/>
    </source>
</evidence>
<keyword evidence="10" id="KW-1185">Reference proteome</keyword>
<dbReference type="Pfam" id="PF08660">
    <property type="entry name" value="Alg14"/>
    <property type="match status" value="1"/>
</dbReference>
<comment type="caution">
    <text evidence="9">The sequence shown here is derived from an EMBL/GenBank/DDBJ whole genome shotgun (WGS) entry which is preliminary data.</text>
</comment>
<keyword evidence="5" id="KW-0256">Endoplasmic reticulum</keyword>
<dbReference type="GO" id="GO:0006488">
    <property type="term" value="P:dolichol-linked oligosaccharide biosynthetic process"/>
    <property type="evidence" value="ECO:0007669"/>
    <property type="project" value="InterPro"/>
</dbReference>
<organism evidence="9 10">
    <name type="scientific">Babesia caballi</name>
    <dbReference type="NCBI Taxonomy" id="5871"/>
    <lineage>
        <taxon>Eukaryota</taxon>
        <taxon>Sar</taxon>
        <taxon>Alveolata</taxon>
        <taxon>Apicomplexa</taxon>
        <taxon>Aconoidasida</taxon>
        <taxon>Piroplasmida</taxon>
        <taxon>Babesiidae</taxon>
        <taxon>Babesia</taxon>
    </lineage>
</organism>
<evidence type="ECO:0000256" key="2">
    <source>
        <dbReference type="ARBA" id="ARBA00009731"/>
    </source>
</evidence>
<sequence>MREVLNLIDREKYEFTFICSDRGDVAIERLLDWCERVPGLAGAAVHRLPTPKSHGQSKVRAVITAVYAFAVSMRLLVKVAPNIVGHNQWARHRSATVLRCSRAKRELSAFGETMARKALVATNIKLLYLESLCRVEDISRTGRMLYYFVDTFVALLSVGSPFSSTKVYEPSVDLRAFFPFFPFLVLRLVDSSTSAAEVKASASTDFSSEVAAASVASESVLDAVSTPLPDVSVLPPSLVTSLSVSSPATGESPLPSPLGDDSSALWDSSFTVESAPSLDSLSAAVAPSASAAPATSEEAFKESEEESVDSDAAALVPSDVGVSGLDAPESVSAVEEFGCSVDSSTDTADAAVKGDPFAELPL</sequence>
<dbReference type="GO" id="GO:0004577">
    <property type="term" value="F:N-acetylglucosaminyldiphosphodolichol N-acetylglucosaminyltransferase activity"/>
    <property type="evidence" value="ECO:0007669"/>
    <property type="project" value="TreeGrafter"/>
</dbReference>
<comment type="similarity">
    <text evidence="2">Belongs to the ALG14 family.</text>
</comment>
<dbReference type="EMBL" id="BPLF01000006">
    <property type="protein sequence ID" value="GIX66312.1"/>
    <property type="molecule type" value="Genomic_DNA"/>
</dbReference>
<evidence type="ECO:0000313" key="9">
    <source>
        <dbReference type="EMBL" id="GIX66312.1"/>
    </source>
</evidence>
<reference evidence="9 10" key="1">
    <citation type="submission" date="2021-06" db="EMBL/GenBank/DDBJ databases">
        <title>Genome sequence of Babesia caballi.</title>
        <authorList>
            <person name="Yamagishi J."/>
            <person name="Kidaka T."/>
            <person name="Ochi A."/>
        </authorList>
    </citation>
    <scope>NUCLEOTIDE SEQUENCE [LARGE SCALE GENOMIC DNA]</scope>
    <source>
        <strain evidence="9">USDA-D6B2</strain>
    </source>
</reference>
<dbReference type="AlphaFoldDB" id="A0AAV4M363"/>
<evidence type="ECO:0000256" key="6">
    <source>
        <dbReference type="ARBA" id="ARBA00022989"/>
    </source>
</evidence>
<dbReference type="InterPro" id="IPR013969">
    <property type="entry name" value="Oligosacch_biosynth_Alg14"/>
</dbReference>
<keyword evidence="9" id="KW-0808">Transferase</keyword>
<dbReference type="PANTHER" id="PTHR12154">
    <property type="entry name" value="GLYCOSYL TRANSFERASE-RELATED"/>
    <property type="match status" value="1"/>
</dbReference>
<evidence type="ECO:0000256" key="1">
    <source>
        <dbReference type="ARBA" id="ARBA00004389"/>
    </source>
</evidence>